<dbReference type="PROSITE" id="PS50848">
    <property type="entry name" value="START"/>
    <property type="match status" value="2"/>
</dbReference>
<feature type="region of interest" description="Disordered" evidence="1">
    <location>
        <begin position="1826"/>
        <end position="1876"/>
    </location>
</feature>
<name>A0A061H3Y1_9BASI</name>
<sequence length="2054" mass="215997">MADGVNLTKSRAQWEAALNGAIGTFRALVSESSSKAWKPVPHSASAAPNASVTASTPASNAGSLRGSPAIGTSSSSAAFKGKAREPTLRPALSHTDLAGRNQNGSAGASAADDAGAASNGTDPQPSSGPFVLKALRSDRVVVHRRSAKGADMYRAVAEVPYDGQADLIAFQSILQTPDARSIWDRLVDGGELIEQLDPSTRVCKTNYRLGWPASPRDAITISRTLADDSVLIDVSTSLPRSPDAPAYLRPAPPCVRSHVHLMAWCIQAMPAETSATGARGSASRIKITVFWSWDLKGAWLGMPSGGLGVQLPDLIKGLVRQVREGSGHVPAVLNFGSCVEVLSNSFDPSRDTRHTEYAIVIEDEAARLAEDRAEKDLDTLNRIRARRRLEAGIEYSLPATQGWDVQVSVRSQTRSSQSAAWHAVAERPAGSQRILLTIRHAKLEDPDEIVKATVRVQRVAASTGLRLNDSPFDIVESEPRTATALSARIVEDTASVSNISIGTASTGGSSSAQALGAMANASRGGTPNPAGSLGAINALVRRNYIYFTSLLQEPEAKWKPVADTKGVTVMQLDSIDLTLVVYRAEATFVGVSVWDLFSTISNPGAQAFWDKGLDDATLLSDVSDLSSLWHLKTKPAWPVSARDSVTVQTAYKSPASVHIFSFSTDDRNHFPAIPEPESGTIRTQIDLRGWSVEALSPTTVHVTMLEQSDPKGWTSKSSTPSAMINAVAGVGEYAIKFGGPPVATRLLGAQARTSKYDHDKATFRFEYEAVDLGDDAAEAPNVECEIRCDVEVWASSLDLVVDPPPISVSCLRRHRLSQGGGGLWLTIEHVAASLEDDLARITVRKGASREKGSVYVNGAQMRVDLDEIKGDEVKQLSKQKRTKPQRVPLDLEAAPRKPTSGSTRNKAQDESASSAVAGSASSEISDLDGAATRDEVLAGTTPGRVHRGGNRDDETPMPTTNTFFSDERPRQPMTCALDVLFLLRRIHAERSPDPAGNPAGWALVSERNGLYVRRKLMESISSTVVVQRGDKVVQGLSAEDLVDVVSSLGCRSQWDDKVDTTTLLECYGNGATTSFVTTKASFPFRGRAFHLASLTARAAPPAFLTASGAGPDGSSILPPSLALTPSSPSSASSHSSAAMSGPSVYFHASASFPEQTSRYPQEKVNPLGLPMGKVLIDGWILETLDPYSSTTFQIPSTRCTHVVAVDYAGSLPAAVNTLWNSNLPRSILSIEAFLKARGALPSVKTPPSCIQVLGDGRDEDQGLIWVLDDPERKHLLLSTAFDPPTRTFATVSLTKPARSSLPPLPPSPEPARIKAKTVSDASTTKAAAIRATASTATLTPSSALSGQPTSEGMSGTGGVSLSRATSMNSITSTGANASTPSTLRGRPSAIRADSRRAVDMLLMEVEVELRHFSKGYDVQIFSEFLPRPSSLQPPQPAPPSSPSLSHPKDTASTAEASSEAQGKATSEGRSRSPERPSASKETLSLSMASEPKQDLPIQIKVFDLPPSAVLAATLDPSARPRKHLVRATLPTTAFLDPIEDPLTGSKPPEVPDWYTRLQDSGAVLRMVVRPLNPLAPTDAPASSSQGVGGAASFSTPVGKVPVRCAGAKLDVVHVNLTSAMLQKEHVGAEPFAQLRRALPPSPISRALRHSKRGEEEDEDGDADNDNDNDDDGDAEDNLRDSRLPRLLQSPIAADLELRKPAQSDTPIGLSSKSGSGSRAEATATAKEGDPDKTTGAAKSGDALGASASTSASGSGRPANAERPDAKAPTAKPESSSTNSLIHILNSYPLSRLGTGSALASSLTSVSSVTAKGSSVASTSTFQTKAGSLAGGDIRRSPTPNSAGGNAGAGTGAGANAKDKSTAASATGSGSSSSASPTSAAAAAVQESVTAVAQAAARKRFSTGSVLMIALIAFLLGSLTRSFLTPVDYVLVQSSPSSSEQAGGGIRRTAAALQQQQQQQPQKVTPRLSDAAASAAASATASNAADDSSSGSGLSGEVERYLRLLGGGGSSSGAPLSTLAQDDGAPQRRWQEIRRLLELKRIWGRWTLVLALMRR</sequence>
<feature type="compositionally biased region" description="Low complexity" evidence="1">
    <location>
        <begin position="1739"/>
        <end position="1755"/>
    </location>
</feature>
<feature type="region of interest" description="Disordered" evidence="1">
    <location>
        <begin position="874"/>
        <end position="968"/>
    </location>
</feature>
<dbReference type="Gene3D" id="3.30.530.20">
    <property type="match status" value="3"/>
</dbReference>
<feature type="domain" description="START" evidence="2">
    <location>
        <begin position="547"/>
        <end position="731"/>
    </location>
</feature>
<dbReference type="InterPro" id="IPR002913">
    <property type="entry name" value="START_lipid-bd_dom"/>
</dbReference>
<feature type="compositionally biased region" description="Low complexity" evidence="1">
    <location>
        <begin position="911"/>
        <end position="924"/>
    </location>
</feature>
<dbReference type="Proteomes" id="UP000053664">
    <property type="component" value="Unassembled WGS sequence"/>
</dbReference>
<feature type="compositionally biased region" description="Polar residues" evidence="1">
    <location>
        <begin position="1362"/>
        <end position="1382"/>
    </location>
</feature>
<feature type="compositionally biased region" description="Low complexity" evidence="1">
    <location>
        <begin position="98"/>
        <end position="122"/>
    </location>
</feature>
<dbReference type="OrthoDB" id="196858at2759"/>
<evidence type="ECO:0000259" key="2">
    <source>
        <dbReference type="PROSITE" id="PS50848"/>
    </source>
</evidence>
<feature type="region of interest" description="Disordered" evidence="1">
    <location>
        <begin position="1295"/>
        <end position="1319"/>
    </location>
</feature>
<dbReference type="GeneID" id="19319441"/>
<dbReference type="InterPro" id="IPR051213">
    <property type="entry name" value="START_lipid_transfer"/>
</dbReference>
<accession>A0A061H3Y1</accession>
<dbReference type="PANTHER" id="PTHR19308:SF54">
    <property type="entry name" value="START DOMAIN-CONTAINING PROTEIN"/>
    <property type="match status" value="1"/>
</dbReference>
<dbReference type="EMBL" id="KE361641">
    <property type="protein sequence ID" value="EPQ27064.1"/>
    <property type="molecule type" value="Genomic_DNA"/>
</dbReference>
<dbReference type="eggNOG" id="KOG1739">
    <property type="taxonomic scope" value="Eukaryota"/>
</dbReference>
<feature type="compositionally biased region" description="Low complexity" evidence="1">
    <location>
        <begin position="1442"/>
        <end position="1460"/>
    </location>
</feature>
<dbReference type="InterPro" id="IPR023393">
    <property type="entry name" value="START-like_dom_sf"/>
</dbReference>
<feature type="compositionally biased region" description="Pro residues" evidence="1">
    <location>
        <begin position="1431"/>
        <end position="1441"/>
    </location>
</feature>
<feature type="region of interest" description="Disordered" evidence="1">
    <location>
        <begin position="1633"/>
        <end position="1778"/>
    </location>
</feature>
<feature type="region of interest" description="Disordered" evidence="1">
    <location>
        <begin position="1934"/>
        <end position="1992"/>
    </location>
</feature>
<dbReference type="Pfam" id="PF01852">
    <property type="entry name" value="START"/>
    <property type="match status" value="2"/>
</dbReference>
<feature type="region of interest" description="Disordered" evidence="1">
    <location>
        <begin position="1427"/>
        <end position="1491"/>
    </location>
</feature>
<gene>
    <name evidence="3" type="ORF">PFL1_05348</name>
</gene>
<evidence type="ECO:0000313" key="4">
    <source>
        <dbReference type="Proteomes" id="UP000053664"/>
    </source>
</evidence>
<feature type="region of interest" description="Disordered" evidence="1">
    <location>
        <begin position="38"/>
        <end position="130"/>
    </location>
</feature>
<evidence type="ECO:0000256" key="1">
    <source>
        <dbReference type="SAM" id="MobiDB-lite"/>
    </source>
</evidence>
<dbReference type="GO" id="GO:0005737">
    <property type="term" value="C:cytoplasm"/>
    <property type="evidence" value="ECO:0007669"/>
    <property type="project" value="UniProtKB-ARBA"/>
</dbReference>
<feature type="compositionally biased region" description="Low complexity" evidence="1">
    <location>
        <begin position="1968"/>
        <end position="1992"/>
    </location>
</feature>
<dbReference type="HOGENOM" id="CLU_002853_0_0_1"/>
<dbReference type="CDD" id="cd00177">
    <property type="entry name" value="START"/>
    <property type="match status" value="1"/>
</dbReference>
<dbReference type="SUPFAM" id="SSF55961">
    <property type="entry name" value="Bet v1-like"/>
    <property type="match status" value="3"/>
</dbReference>
<feature type="region of interest" description="Disordered" evidence="1">
    <location>
        <begin position="1332"/>
        <end position="1390"/>
    </location>
</feature>
<reference evidence="3 4" key="1">
    <citation type="journal article" date="2013" name="Plant Cell">
        <title>The transition from a phytopathogenic smut ancestor to an anamorphic biocontrol agent deciphered by comparative whole-genome analysis.</title>
        <authorList>
            <person name="Lefebvre F."/>
            <person name="Joly D.L."/>
            <person name="Labbe C."/>
            <person name="Teichmann B."/>
            <person name="Linning R."/>
            <person name="Belzile F."/>
            <person name="Bakkeren G."/>
            <person name="Belanger R.R."/>
        </authorList>
    </citation>
    <scope>NUCLEOTIDE SEQUENCE [LARGE SCALE GENOMIC DNA]</scope>
    <source>
        <strain evidence="3 4">PF-1</strain>
    </source>
</reference>
<feature type="compositionally biased region" description="Polar residues" evidence="1">
    <location>
        <begin position="46"/>
        <end position="62"/>
    </location>
</feature>
<dbReference type="PANTHER" id="PTHR19308">
    <property type="entry name" value="PHOSPHATIDYLCHOLINE TRANSFER PROTEIN"/>
    <property type="match status" value="1"/>
</dbReference>
<feature type="compositionally biased region" description="Low complexity" evidence="1">
    <location>
        <begin position="1861"/>
        <end position="1876"/>
    </location>
</feature>
<proteinExistence type="predicted"/>
<feature type="domain" description="START" evidence="2">
    <location>
        <begin position="153"/>
        <end position="321"/>
    </location>
</feature>
<organism evidence="3 4">
    <name type="scientific">Pseudozyma flocculosa PF-1</name>
    <dbReference type="NCBI Taxonomy" id="1277687"/>
    <lineage>
        <taxon>Eukaryota</taxon>
        <taxon>Fungi</taxon>
        <taxon>Dikarya</taxon>
        <taxon>Basidiomycota</taxon>
        <taxon>Ustilaginomycotina</taxon>
        <taxon>Ustilaginomycetes</taxon>
        <taxon>Ustilaginales</taxon>
        <taxon>Ustilaginaceae</taxon>
        <taxon>Pseudozyma</taxon>
    </lineage>
</organism>
<evidence type="ECO:0000313" key="3">
    <source>
        <dbReference type="EMBL" id="EPQ27064.1"/>
    </source>
</evidence>
<dbReference type="KEGG" id="pfp:PFL1_05348"/>
<feature type="compositionally biased region" description="Basic and acidic residues" evidence="1">
    <location>
        <begin position="1466"/>
        <end position="1478"/>
    </location>
</feature>
<dbReference type="GO" id="GO:0008289">
    <property type="term" value="F:lipid binding"/>
    <property type="evidence" value="ECO:0007669"/>
    <property type="project" value="InterPro"/>
</dbReference>
<protein>
    <recommendedName>
        <fullName evidence="2">START domain-containing protein</fullName>
    </recommendedName>
</protein>
<feature type="compositionally biased region" description="Polar residues" evidence="1">
    <location>
        <begin position="1702"/>
        <end position="1716"/>
    </location>
</feature>
<feature type="compositionally biased region" description="Low complexity" evidence="1">
    <location>
        <begin position="1332"/>
        <end position="1345"/>
    </location>
</feature>
<feature type="compositionally biased region" description="Acidic residues" evidence="1">
    <location>
        <begin position="1655"/>
        <end position="1675"/>
    </location>
</feature>
<dbReference type="RefSeq" id="XP_007881071.1">
    <property type="nucleotide sequence ID" value="XM_007882880.1"/>
</dbReference>